<reference evidence="8" key="2">
    <citation type="submission" date="2025-09" db="UniProtKB">
        <authorList>
            <consortium name="Ensembl"/>
        </authorList>
    </citation>
    <scope>IDENTIFICATION</scope>
</reference>
<protein>
    <submittedName>
        <fullName evidence="8">Musculin (activated B-cell factor-1)</fullName>
    </submittedName>
</protein>
<dbReference type="GO" id="GO:0032502">
    <property type="term" value="P:developmental process"/>
    <property type="evidence" value="ECO:0007669"/>
    <property type="project" value="TreeGrafter"/>
</dbReference>
<dbReference type="Proteomes" id="UP000694388">
    <property type="component" value="Unplaced"/>
</dbReference>
<proteinExistence type="predicted"/>
<dbReference type="PANTHER" id="PTHR23349:SF72">
    <property type="entry name" value="HLH54F"/>
    <property type="match status" value="1"/>
</dbReference>
<evidence type="ECO:0000256" key="5">
    <source>
        <dbReference type="ARBA" id="ARBA00023242"/>
    </source>
</evidence>
<feature type="compositionally biased region" description="Basic and acidic residues" evidence="6">
    <location>
        <begin position="21"/>
        <end position="30"/>
    </location>
</feature>
<dbReference type="InterPro" id="IPR050283">
    <property type="entry name" value="E-box_TF_Regulators"/>
</dbReference>
<dbReference type="InterPro" id="IPR011598">
    <property type="entry name" value="bHLH_dom"/>
</dbReference>
<evidence type="ECO:0000313" key="9">
    <source>
        <dbReference type="Proteomes" id="UP000694388"/>
    </source>
</evidence>
<dbReference type="PANTHER" id="PTHR23349">
    <property type="entry name" value="BASIC HELIX-LOOP-HELIX TRANSCRIPTION FACTOR, TWIST"/>
    <property type="match status" value="1"/>
</dbReference>
<dbReference type="Ensembl" id="ENSEBUT00000014190.1">
    <property type="protein sequence ID" value="ENSEBUP00000013614.1"/>
    <property type="gene ID" value="ENSEBUG00000008597.1"/>
</dbReference>
<evidence type="ECO:0000256" key="4">
    <source>
        <dbReference type="ARBA" id="ARBA00023163"/>
    </source>
</evidence>
<feature type="region of interest" description="Disordered" evidence="6">
    <location>
        <begin position="1"/>
        <end position="90"/>
    </location>
</feature>
<dbReference type="GO" id="GO:0046983">
    <property type="term" value="F:protein dimerization activity"/>
    <property type="evidence" value="ECO:0007669"/>
    <property type="project" value="InterPro"/>
</dbReference>
<keyword evidence="2" id="KW-0805">Transcription regulation</keyword>
<dbReference type="Gene3D" id="4.10.280.10">
    <property type="entry name" value="Helix-loop-helix DNA-binding domain"/>
    <property type="match status" value="1"/>
</dbReference>
<dbReference type="FunFam" id="4.10.280.10:FF:000010">
    <property type="entry name" value="Scleraxis bHLH transcription factor"/>
    <property type="match status" value="1"/>
</dbReference>
<keyword evidence="4" id="KW-0804">Transcription</keyword>
<dbReference type="GO" id="GO:0000981">
    <property type="term" value="F:DNA-binding transcription factor activity, RNA polymerase II-specific"/>
    <property type="evidence" value="ECO:0007669"/>
    <property type="project" value="TreeGrafter"/>
</dbReference>
<evidence type="ECO:0000313" key="8">
    <source>
        <dbReference type="Ensembl" id="ENSEBUP00000013614.1"/>
    </source>
</evidence>
<dbReference type="GO" id="GO:0005634">
    <property type="term" value="C:nucleus"/>
    <property type="evidence" value="ECO:0007669"/>
    <property type="project" value="UniProtKB-SubCell"/>
</dbReference>
<evidence type="ECO:0000256" key="6">
    <source>
        <dbReference type="SAM" id="MobiDB-lite"/>
    </source>
</evidence>
<reference evidence="8" key="1">
    <citation type="submission" date="2025-08" db="UniProtKB">
        <authorList>
            <consortium name="Ensembl"/>
        </authorList>
    </citation>
    <scope>IDENTIFICATION</scope>
</reference>
<accession>A0A8C4WVK9</accession>
<evidence type="ECO:0000259" key="7">
    <source>
        <dbReference type="PROSITE" id="PS50888"/>
    </source>
</evidence>
<feature type="domain" description="BHLH" evidence="7">
    <location>
        <begin position="82"/>
        <end position="134"/>
    </location>
</feature>
<keyword evidence="3" id="KW-0238">DNA-binding</keyword>
<dbReference type="GO" id="GO:0000977">
    <property type="term" value="F:RNA polymerase II transcription regulatory region sequence-specific DNA binding"/>
    <property type="evidence" value="ECO:0007669"/>
    <property type="project" value="TreeGrafter"/>
</dbReference>
<comment type="subcellular location">
    <subcellularLocation>
        <location evidence="1">Nucleus</location>
    </subcellularLocation>
</comment>
<dbReference type="SUPFAM" id="SSF47459">
    <property type="entry name" value="HLH, helix-loop-helix DNA-binding domain"/>
    <property type="match status" value="1"/>
</dbReference>
<sequence>MSTGSLSDAEEVVEGGGPDTESQRDVKTEADEFEESDLITSVELGDNDMAKRDHRSRKRSAGRARVYPPGGLRCSDGDERQGQRSAANARERARMRVLSKAFSRLKTTLPWVPPDTKLSKLDTLRLASSYIAHLRHLLADGKCDGGAFSHPISLTWPFLATGHTDLDSRSRSVSSRLCGAPMS</sequence>
<dbReference type="Pfam" id="PF00010">
    <property type="entry name" value="HLH"/>
    <property type="match status" value="1"/>
</dbReference>
<evidence type="ECO:0000256" key="2">
    <source>
        <dbReference type="ARBA" id="ARBA00023015"/>
    </source>
</evidence>
<dbReference type="PROSITE" id="PS50888">
    <property type="entry name" value="BHLH"/>
    <property type="match status" value="1"/>
</dbReference>
<dbReference type="AlphaFoldDB" id="A0A8C4WVK9"/>
<dbReference type="SMART" id="SM00353">
    <property type="entry name" value="HLH"/>
    <property type="match status" value="1"/>
</dbReference>
<keyword evidence="9" id="KW-1185">Reference proteome</keyword>
<evidence type="ECO:0000256" key="1">
    <source>
        <dbReference type="ARBA" id="ARBA00004123"/>
    </source>
</evidence>
<organism evidence="8 9">
    <name type="scientific">Eptatretus burgeri</name>
    <name type="common">Inshore hagfish</name>
    <dbReference type="NCBI Taxonomy" id="7764"/>
    <lineage>
        <taxon>Eukaryota</taxon>
        <taxon>Metazoa</taxon>
        <taxon>Chordata</taxon>
        <taxon>Craniata</taxon>
        <taxon>Vertebrata</taxon>
        <taxon>Cyclostomata</taxon>
        <taxon>Myxini</taxon>
        <taxon>Myxiniformes</taxon>
        <taxon>Myxinidae</taxon>
        <taxon>Eptatretinae</taxon>
        <taxon>Eptatretus</taxon>
    </lineage>
</organism>
<feature type="compositionally biased region" description="Basic residues" evidence="6">
    <location>
        <begin position="52"/>
        <end position="62"/>
    </location>
</feature>
<dbReference type="GeneTree" id="ENSGT00940000160438"/>
<name>A0A8C4WVK9_EPTBU</name>
<dbReference type="InterPro" id="IPR036638">
    <property type="entry name" value="HLH_DNA-bd_sf"/>
</dbReference>
<evidence type="ECO:0000256" key="3">
    <source>
        <dbReference type="ARBA" id="ARBA00023125"/>
    </source>
</evidence>
<keyword evidence="5" id="KW-0539">Nucleus</keyword>